<dbReference type="Pfam" id="PF13639">
    <property type="entry name" value="zf-RING_2"/>
    <property type="match status" value="1"/>
</dbReference>
<keyword evidence="2 4" id="KW-0863">Zinc-finger</keyword>
<evidence type="ECO:0000256" key="2">
    <source>
        <dbReference type="ARBA" id="ARBA00022771"/>
    </source>
</evidence>
<dbReference type="InterPro" id="IPR011016">
    <property type="entry name" value="Znf_RING-CH"/>
</dbReference>
<sequence length="138" mass="16259">MIRIILNYMISIVTNLKWACNYLLHQSFFQCPYEIILPEYADDFNVACYKDIANLEESAECAVCLCKIDGDDEVRELRCDHLFHRVCLDRWLGYGHMTCPVCRNNLKLPPVAAELHQELIAINCWATRCNDRDTWWLR</sequence>
<dbReference type="InterPro" id="IPR013083">
    <property type="entry name" value="Znf_RING/FYVE/PHD"/>
</dbReference>
<dbReference type="EMBL" id="WHWC01000017">
    <property type="protein sequence ID" value="KAG8366527.1"/>
    <property type="molecule type" value="Genomic_DNA"/>
</dbReference>
<evidence type="ECO:0000259" key="5">
    <source>
        <dbReference type="PROSITE" id="PS50089"/>
    </source>
</evidence>
<gene>
    <name evidence="6" type="ORF">BUALT_Bualt17G0089200</name>
</gene>
<evidence type="ECO:0000313" key="7">
    <source>
        <dbReference type="Proteomes" id="UP000826271"/>
    </source>
</evidence>
<dbReference type="PANTHER" id="PTHR47258:SF1">
    <property type="entry name" value="E3 UBIQUITIN-PROTEIN LIGASE XERICO-RELATED"/>
    <property type="match status" value="1"/>
</dbReference>
<dbReference type="SMART" id="SM00184">
    <property type="entry name" value="RING"/>
    <property type="match status" value="1"/>
</dbReference>
<accession>A0AAV6WGB6</accession>
<keyword evidence="3" id="KW-0862">Zinc</keyword>
<protein>
    <recommendedName>
        <fullName evidence="5">RING-type domain-containing protein</fullName>
    </recommendedName>
</protein>
<evidence type="ECO:0000256" key="3">
    <source>
        <dbReference type="ARBA" id="ARBA00022833"/>
    </source>
</evidence>
<reference evidence="6" key="1">
    <citation type="submission" date="2019-10" db="EMBL/GenBank/DDBJ databases">
        <authorList>
            <person name="Zhang R."/>
            <person name="Pan Y."/>
            <person name="Wang J."/>
            <person name="Ma R."/>
            <person name="Yu S."/>
        </authorList>
    </citation>
    <scope>NUCLEOTIDE SEQUENCE</scope>
    <source>
        <strain evidence="6">LA-IB0</strain>
        <tissue evidence="6">Leaf</tissue>
    </source>
</reference>
<dbReference type="PROSITE" id="PS50089">
    <property type="entry name" value="ZF_RING_2"/>
    <property type="match status" value="1"/>
</dbReference>
<dbReference type="SUPFAM" id="SSF57850">
    <property type="entry name" value="RING/U-box"/>
    <property type="match status" value="1"/>
</dbReference>
<keyword evidence="7" id="KW-1185">Reference proteome</keyword>
<dbReference type="GO" id="GO:0008270">
    <property type="term" value="F:zinc ion binding"/>
    <property type="evidence" value="ECO:0007669"/>
    <property type="project" value="UniProtKB-KW"/>
</dbReference>
<dbReference type="Gene3D" id="3.30.40.10">
    <property type="entry name" value="Zinc/RING finger domain, C3HC4 (zinc finger)"/>
    <property type="match status" value="1"/>
</dbReference>
<name>A0AAV6WGB6_9LAMI</name>
<dbReference type="PANTHER" id="PTHR47258">
    <property type="match status" value="1"/>
</dbReference>
<evidence type="ECO:0000313" key="6">
    <source>
        <dbReference type="EMBL" id="KAG8366527.1"/>
    </source>
</evidence>
<organism evidence="6 7">
    <name type="scientific">Buddleja alternifolia</name>
    <dbReference type="NCBI Taxonomy" id="168488"/>
    <lineage>
        <taxon>Eukaryota</taxon>
        <taxon>Viridiplantae</taxon>
        <taxon>Streptophyta</taxon>
        <taxon>Embryophyta</taxon>
        <taxon>Tracheophyta</taxon>
        <taxon>Spermatophyta</taxon>
        <taxon>Magnoliopsida</taxon>
        <taxon>eudicotyledons</taxon>
        <taxon>Gunneridae</taxon>
        <taxon>Pentapetalae</taxon>
        <taxon>asterids</taxon>
        <taxon>lamiids</taxon>
        <taxon>Lamiales</taxon>
        <taxon>Scrophulariaceae</taxon>
        <taxon>Buddlejeae</taxon>
        <taxon>Buddleja</taxon>
    </lineage>
</organism>
<keyword evidence="1" id="KW-0479">Metal-binding</keyword>
<evidence type="ECO:0000256" key="4">
    <source>
        <dbReference type="PROSITE-ProRule" id="PRU00175"/>
    </source>
</evidence>
<comment type="caution">
    <text evidence="6">The sequence shown here is derived from an EMBL/GenBank/DDBJ whole genome shotgun (WGS) entry which is preliminary data.</text>
</comment>
<evidence type="ECO:0000256" key="1">
    <source>
        <dbReference type="ARBA" id="ARBA00022723"/>
    </source>
</evidence>
<dbReference type="InterPro" id="IPR044249">
    <property type="entry name" value="XERICO-like"/>
</dbReference>
<proteinExistence type="predicted"/>
<feature type="domain" description="RING-type" evidence="5">
    <location>
        <begin position="61"/>
        <end position="103"/>
    </location>
</feature>
<dbReference type="Proteomes" id="UP000826271">
    <property type="component" value="Unassembled WGS sequence"/>
</dbReference>
<dbReference type="AlphaFoldDB" id="A0AAV6WGB6"/>
<dbReference type="InterPro" id="IPR001841">
    <property type="entry name" value="Znf_RING"/>
</dbReference>
<dbReference type="SMART" id="SM00744">
    <property type="entry name" value="RINGv"/>
    <property type="match status" value="1"/>
</dbReference>